<evidence type="ECO:0000256" key="1">
    <source>
        <dbReference type="SAM" id="Phobius"/>
    </source>
</evidence>
<evidence type="ECO:0000313" key="3">
    <source>
        <dbReference type="EMBL" id="TEB29604.1"/>
    </source>
</evidence>
<organism evidence="3 4">
    <name type="scientific">Coprinellus micaceus</name>
    <name type="common">Glistening ink-cap mushroom</name>
    <name type="synonym">Coprinus micaceus</name>
    <dbReference type="NCBI Taxonomy" id="71717"/>
    <lineage>
        <taxon>Eukaryota</taxon>
        <taxon>Fungi</taxon>
        <taxon>Dikarya</taxon>
        <taxon>Basidiomycota</taxon>
        <taxon>Agaricomycotina</taxon>
        <taxon>Agaricomycetes</taxon>
        <taxon>Agaricomycetidae</taxon>
        <taxon>Agaricales</taxon>
        <taxon>Agaricineae</taxon>
        <taxon>Psathyrellaceae</taxon>
        <taxon>Coprinellus</taxon>
    </lineage>
</organism>
<feature type="transmembrane region" description="Helical" evidence="1">
    <location>
        <begin position="217"/>
        <end position="237"/>
    </location>
</feature>
<feature type="transmembrane region" description="Helical" evidence="1">
    <location>
        <begin position="44"/>
        <end position="63"/>
    </location>
</feature>
<accession>A0A4Y7T6M0</accession>
<keyword evidence="1" id="KW-1133">Transmembrane helix</keyword>
<keyword evidence="1" id="KW-0472">Membrane</keyword>
<feature type="transmembrane region" description="Helical" evidence="1">
    <location>
        <begin position="152"/>
        <end position="175"/>
    </location>
</feature>
<dbReference type="EMBL" id="QPFP01000026">
    <property type="protein sequence ID" value="TEB29604.1"/>
    <property type="molecule type" value="Genomic_DNA"/>
</dbReference>
<reference evidence="3 4" key="1">
    <citation type="journal article" date="2019" name="Nat. Ecol. Evol.">
        <title>Megaphylogeny resolves global patterns of mushroom evolution.</title>
        <authorList>
            <person name="Varga T."/>
            <person name="Krizsan K."/>
            <person name="Foldi C."/>
            <person name="Dima B."/>
            <person name="Sanchez-Garcia M."/>
            <person name="Sanchez-Ramirez S."/>
            <person name="Szollosi G.J."/>
            <person name="Szarkandi J.G."/>
            <person name="Papp V."/>
            <person name="Albert L."/>
            <person name="Andreopoulos W."/>
            <person name="Angelini C."/>
            <person name="Antonin V."/>
            <person name="Barry K.W."/>
            <person name="Bougher N.L."/>
            <person name="Buchanan P."/>
            <person name="Buyck B."/>
            <person name="Bense V."/>
            <person name="Catcheside P."/>
            <person name="Chovatia M."/>
            <person name="Cooper J."/>
            <person name="Damon W."/>
            <person name="Desjardin D."/>
            <person name="Finy P."/>
            <person name="Geml J."/>
            <person name="Haridas S."/>
            <person name="Hughes K."/>
            <person name="Justo A."/>
            <person name="Karasinski D."/>
            <person name="Kautmanova I."/>
            <person name="Kiss B."/>
            <person name="Kocsube S."/>
            <person name="Kotiranta H."/>
            <person name="LaButti K.M."/>
            <person name="Lechner B.E."/>
            <person name="Liimatainen K."/>
            <person name="Lipzen A."/>
            <person name="Lukacs Z."/>
            <person name="Mihaltcheva S."/>
            <person name="Morgado L.N."/>
            <person name="Niskanen T."/>
            <person name="Noordeloos M.E."/>
            <person name="Ohm R.A."/>
            <person name="Ortiz-Santana B."/>
            <person name="Ovrebo C."/>
            <person name="Racz N."/>
            <person name="Riley R."/>
            <person name="Savchenko A."/>
            <person name="Shiryaev A."/>
            <person name="Soop K."/>
            <person name="Spirin V."/>
            <person name="Szebenyi C."/>
            <person name="Tomsovsky M."/>
            <person name="Tulloss R.E."/>
            <person name="Uehling J."/>
            <person name="Grigoriev I.V."/>
            <person name="Vagvolgyi C."/>
            <person name="Papp T."/>
            <person name="Martin F.M."/>
            <person name="Miettinen O."/>
            <person name="Hibbett D.S."/>
            <person name="Nagy L.G."/>
        </authorList>
    </citation>
    <scope>NUCLEOTIDE SEQUENCE [LARGE SCALE GENOMIC DNA]</scope>
    <source>
        <strain evidence="3 4">FP101781</strain>
    </source>
</reference>
<dbReference type="Pfam" id="PF20151">
    <property type="entry name" value="DUF6533"/>
    <property type="match status" value="1"/>
</dbReference>
<name>A0A4Y7T6M0_COPMI</name>
<protein>
    <recommendedName>
        <fullName evidence="2">DUF6533 domain-containing protein</fullName>
    </recommendedName>
</protein>
<dbReference type="Proteomes" id="UP000298030">
    <property type="component" value="Unassembled WGS sequence"/>
</dbReference>
<dbReference type="InterPro" id="IPR045340">
    <property type="entry name" value="DUF6533"/>
</dbReference>
<feature type="transmembrane region" description="Helical" evidence="1">
    <location>
        <begin position="124"/>
        <end position="145"/>
    </location>
</feature>
<keyword evidence="1" id="KW-0812">Transmembrane</keyword>
<feature type="domain" description="DUF6533" evidence="2">
    <location>
        <begin position="49"/>
        <end position="93"/>
    </location>
</feature>
<sequence>MNFRRSECTPSWTDGSPAPCTGFPGEMALSAEQIQAIADAVASWRLQECIFIAFYCFYFYYIVTTLDEEVSVILPQRWNRGKTLYMIIRYGLLVVISLQLSRDYKNYFSISPGGCKALYFLHDVTYRVVVFICNFSLALCLSALLRAKFIYCVAIVFLSCALPTVSAILNLMLIIQYPAQPISALDVELGYPCYAPSADEWAEHTPGFLYTGRDIRAYLNLVFTTLLALLGVVAFVLRYRGQGGGLVRVITRDGGMHYLFQLALKLSSAILLTPKLVPPSSLHSSPAYLVLSRWDTIRRVASGTR</sequence>
<dbReference type="AlphaFoldDB" id="A0A4Y7T6M0"/>
<keyword evidence="4" id="KW-1185">Reference proteome</keyword>
<evidence type="ECO:0000259" key="2">
    <source>
        <dbReference type="Pfam" id="PF20151"/>
    </source>
</evidence>
<proteinExistence type="predicted"/>
<comment type="caution">
    <text evidence="3">The sequence shown here is derived from an EMBL/GenBank/DDBJ whole genome shotgun (WGS) entry which is preliminary data.</text>
</comment>
<gene>
    <name evidence="3" type="ORF">FA13DRAFT_1734384</name>
</gene>
<evidence type="ECO:0000313" key="4">
    <source>
        <dbReference type="Proteomes" id="UP000298030"/>
    </source>
</evidence>